<dbReference type="InterPro" id="IPR018951">
    <property type="entry name" value="Fumarase_C_C"/>
</dbReference>
<dbReference type="NCBIfam" id="NF008909">
    <property type="entry name" value="PRK12273.1"/>
    <property type="match status" value="1"/>
</dbReference>
<evidence type="ECO:0000259" key="6">
    <source>
        <dbReference type="Pfam" id="PF10415"/>
    </source>
</evidence>
<dbReference type="PRINTS" id="PR00145">
    <property type="entry name" value="ARGSUCLYASE"/>
</dbReference>
<sequence length="464" mass="50966">MEFRRERDSIGEKQVPSKAYYGVQSLRGHENFRISGQTINNQLIKNLSVVKKACAITNCNVGELKEEYKEAIVKACEEVYSGKFDNEFIIDPIQGGAGTSLNMNINEVIANRANEILGFNKGEYYPIHPNDHVNMGQSTNDVIPTAASLTTYELLNGCIEKLMKLSYEFNIKAEELTDVIKMGRTEMQDAVPISLGSEFKAFSMAIGRDVKRLERVKDSLLEVNLGGTAVGTGITANEKYIASVVLELSNIFDEHIIQSSNLVDGTQNLDKYAEVSSQLKVCAVNISKIAGDLILMSSGPRAGFGEIRLPARQNGSSIMPGKVNPVMPEVMKEISFQIMGNDLTITMATQSGQLELNAFYPIVIHNLYESLVILTNGVETFIENCVKGIEANEKRCNNLVDGSIGIVTALAPILGYEKSAAIAKKALKTGKYVKEIVLEECDINETEVSKILNTREMAKISINN</sequence>
<dbReference type="GO" id="GO:0006531">
    <property type="term" value="P:aspartate metabolic process"/>
    <property type="evidence" value="ECO:0007669"/>
    <property type="project" value="TreeGrafter"/>
</dbReference>
<evidence type="ECO:0000313" key="7">
    <source>
        <dbReference type="EMBL" id="OBY11445.1"/>
    </source>
</evidence>
<dbReference type="GO" id="GO:0008797">
    <property type="term" value="F:aspartate ammonia-lyase activity"/>
    <property type="evidence" value="ECO:0007669"/>
    <property type="project" value="UniProtKB-EC"/>
</dbReference>
<dbReference type="InterPro" id="IPR024083">
    <property type="entry name" value="Fumarase/histidase_N"/>
</dbReference>
<dbReference type="Gene3D" id="1.10.275.10">
    <property type="entry name" value="Fumarase/aspartase (N-terminal domain)"/>
    <property type="match status" value="1"/>
</dbReference>
<dbReference type="eggNOG" id="COG1027">
    <property type="taxonomic scope" value="Bacteria"/>
</dbReference>
<dbReference type="InterPro" id="IPR051546">
    <property type="entry name" value="Aspartate_Ammonia-Lyase"/>
</dbReference>
<dbReference type="PROSITE" id="PS00163">
    <property type="entry name" value="FUMARATE_LYASES"/>
    <property type="match status" value="1"/>
</dbReference>
<feature type="domain" description="Fumarate lyase N-terminal" evidence="5">
    <location>
        <begin position="11"/>
        <end position="340"/>
    </location>
</feature>
<evidence type="ECO:0000256" key="1">
    <source>
        <dbReference type="ARBA" id="ARBA00001494"/>
    </source>
</evidence>
<dbReference type="InterPro" id="IPR022761">
    <property type="entry name" value="Fumarate_lyase_N"/>
</dbReference>
<dbReference type="FunFam" id="1.10.40.30:FF:000002">
    <property type="entry name" value="Fumarate hydratase class II"/>
    <property type="match status" value="1"/>
</dbReference>
<accession>A0A174V9A9</accession>
<keyword evidence="8" id="KW-1185">Reference proteome</keyword>
<dbReference type="EMBL" id="MAPZ01000014">
    <property type="protein sequence ID" value="OBY11445.1"/>
    <property type="molecule type" value="Genomic_DNA"/>
</dbReference>
<dbReference type="InterPro" id="IPR008948">
    <property type="entry name" value="L-Aspartase-like"/>
</dbReference>
<dbReference type="InterPro" id="IPR020557">
    <property type="entry name" value="Fumarate_lyase_CS"/>
</dbReference>
<gene>
    <name evidence="7" type="ORF">CP373A1_05705</name>
</gene>
<evidence type="ECO:0000259" key="5">
    <source>
        <dbReference type="Pfam" id="PF00206"/>
    </source>
</evidence>
<dbReference type="AlphaFoldDB" id="A0A174V9A9"/>
<dbReference type="FunFam" id="1.10.275.10:FF:000001">
    <property type="entry name" value="Fumarate hydratase, mitochondrial"/>
    <property type="match status" value="1"/>
</dbReference>
<organism evidence="7 8">
    <name type="scientific">Clostridium paraputrificum</name>
    <dbReference type="NCBI Taxonomy" id="29363"/>
    <lineage>
        <taxon>Bacteria</taxon>
        <taxon>Bacillati</taxon>
        <taxon>Bacillota</taxon>
        <taxon>Clostridia</taxon>
        <taxon>Eubacteriales</taxon>
        <taxon>Clostridiaceae</taxon>
        <taxon>Clostridium</taxon>
    </lineage>
</organism>
<dbReference type="PANTHER" id="PTHR42696:SF2">
    <property type="entry name" value="ASPARTATE AMMONIA-LYASE"/>
    <property type="match status" value="1"/>
</dbReference>
<dbReference type="EC" id="4.3.1.1" evidence="2"/>
<feature type="domain" description="Fumarase C C-terminal" evidence="6">
    <location>
        <begin position="406"/>
        <end position="458"/>
    </location>
</feature>
<comment type="catalytic activity">
    <reaction evidence="1">
        <text>L-aspartate = fumarate + NH4(+)</text>
        <dbReference type="Rhea" id="RHEA:16601"/>
        <dbReference type="ChEBI" id="CHEBI:28938"/>
        <dbReference type="ChEBI" id="CHEBI:29806"/>
        <dbReference type="ChEBI" id="CHEBI:29991"/>
        <dbReference type="EC" id="4.3.1.1"/>
    </reaction>
</comment>
<evidence type="ECO:0000313" key="8">
    <source>
        <dbReference type="Proteomes" id="UP000092714"/>
    </source>
</evidence>
<dbReference type="CDD" id="cd01357">
    <property type="entry name" value="Aspartase"/>
    <property type="match status" value="1"/>
</dbReference>
<comment type="caution">
    <text evidence="7">The sequence shown here is derived from an EMBL/GenBank/DDBJ whole genome shotgun (WGS) entry which is preliminary data.</text>
</comment>
<evidence type="ECO:0000256" key="3">
    <source>
        <dbReference type="ARBA" id="ARBA00022605"/>
    </source>
</evidence>
<dbReference type="SUPFAM" id="SSF48557">
    <property type="entry name" value="L-aspartase-like"/>
    <property type="match status" value="1"/>
</dbReference>
<dbReference type="Pfam" id="PF00206">
    <property type="entry name" value="Lyase_1"/>
    <property type="match status" value="1"/>
</dbReference>
<dbReference type="RefSeq" id="WP_027098453.1">
    <property type="nucleotide sequence ID" value="NZ_CZBQ01000007.1"/>
</dbReference>
<dbReference type="PANTHER" id="PTHR42696">
    <property type="entry name" value="ASPARTATE AMMONIA-LYASE"/>
    <property type="match status" value="1"/>
</dbReference>
<dbReference type="Proteomes" id="UP000092714">
    <property type="component" value="Unassembled WGS sequence"/>
</dbReference>
<dbReference type="GO" id="GO:0005829">
    <property type="term" value="C:cytosol"/>
    <property type="evidence" value="ECO:0007669"/>
    <property type="project" value="TreeGrafter"/>
</dbReference>
<dbReference type="FunFam" id="1.20.200.10:FF:000001">
    <property type="entry name" value="Fumarate hydratase, mitochondrial"/>
    <property type="match status" value="1"/>
</dbReference>
<dbReference type="GO" id="GO:0006099">
    <property type="term" value="P:tricarboxylic acid cycle"/>
    <property type="evidence" value="ECO:0007669"/>
    <property type="project" value="InterPro"/>
</dbReference>
<evidence type="ECO:0000256" key="4">
    <source>
        <dbReference type="ARBA" id="ARBA00023239"/>
    </source>
</evidence>
<name>A0A174V9A9_9CLOT</name>
<dbReference type="InterPro" id="IPR000362">
    <property type="entry name" value="Fumarate_lyase_fam"/>
</dbReference>
<proteinExistence type="predicted"/>
<dbReference type="OrthoDB" id="9802809at2"/>
<dbReference type="Pfam" id="PF10415">
    <property type="entry name" value="FumaraseC_C"/>
    <property type="match status" value="1"/>
</dbReference>
<keyword evidence="3" id="KW-0028">Amino-acid biosynthesis</keyword>
<reference evidence="7 8" key="1">
    <citation type="submission" date="2016-06" db="EMBL/GenBank/DDBJ databases">
        <authorList>
            <person name="Kjaerup R.B."/>
            <person name="Dalgaard T.S."/>
            <person name="Juul-Madsen H.R."/>
        </authorList>
    </citation>
    <scope>NUCLEOTIDE SEQUENCE [LARGE SCALE GENOMIC DNA]</scope>
    <source>
        <strain evidence="7 8">373-A1</strain>
    </source>
</reference>
<dbReference type="Gene3D" id="1.10.40.30">
    <property type="entry name" value="Fumarase/aspartase (C-terminal domain)"/>
    <property type="match status" value="1"/>
</dbReference>
<dbReference type="Gene3D" id="1.20.200.10">
    <property type="entry name" value="Fumarase/aspartase (Central domain)"/>
    <property type="match status" value="1"/>
</dbReference>
<dbReference type="PRINTS" id="PR00149">
    <property type="entry name" value="FUMRATELYASE"/>
</dbReference>
<keyword evidence="4 7" id="KW-0456">Lyase</keyword>
<dbReference type="GO" id="GO:0008652">
    <property type="term" value="P:amino acid biosynthetic process"/>
    <property type="evidence" value="ECO:0007669"/>
    <property type="project" value="UniProtKB-KW"/>
</dbReference>
<dbReference type="GeneID" id="42776273"/>
<protein>
    <recommendedName>
        <fullName evidence="2">aspartate ammonia-lyase</fullName>
        <ecNumber evidence="2">4.3.1.1</ecNumber>
    </recommendedName>
</protein>
<evidence type="ECO:0000256" key="2">
    <source>
        <dbReference type="ARBA" id="ARBA00012992"/>
    </source>
</evidence>